<dbReference type="RefSeq" id="WP_248341896.1">
    <property type="nucleotide sequence ID" value="NZ_AP025592.1"/>
</dbReference>
<feature type="transmembrane region" description="Helical" evidence="3">
    <location>
        <begin position="55"/>
        <end position="80"/>
    </location>
</feature>
<feature type="region of interest" description="Disordered" evidence="2">
    <location>
        <begin position="944"/>
        <end position="969"/>
    </location>
</feature>
<gene>
    <name evidence="4" type="ORF">AMPC_27340</name>
</gene>
<dbReference type="EMBL" id="AP025592">
    <property type="protein sequence ID" value="BDG09621.1"/>
    <property type="molecule type" value="Genomic_DNA"/>
</dbReference>
<feature type="transmembrane region" description="Helical" evidence="3">
    <location>
        <begin position="21"/>
        <end position="49"/>
    </location>
</feature>
<evidence type="ECO:0000313" key="5">
    <source>
        <dbReference type="Proteomes" id="UP001162734"/>
    </source>
</evidence>
<evidence type="ECO:0008006" key="6">
    <source>
        <dbReference type="Google" id="ProtNLM"/>
    </source>
</evidence>
<feature type="compositionally biased region" description="Basic and acidic residues" evidence="2">
    <location>
        <begin position="815"/>
        <end position="824"/>
    </location>
</feature>
<dbReference type="Proteomes" id="UP001162734">
    <property type="component" value="Chromosome"/>
</dbReference>
<protein>
    <recommendedName>
        <fullName evidence="6">DUF4175 family protein</fullName>
    </recommendedName>
</protein>
<evidence type="ECO:0000256" key="3">
    <source>
        <dbReference type="SAM" id="Phobius"/>
    </source>
</evidence>
<keyword evidence="3" id="KW-1133">Transmembrane helix</keyword>
<feature type="compositionally biased region" description="Low complexity" evidence="2">
    <location>
        <begin position="275"/>
        <end position="286"/>
    </location>
</feature>
<name>A0ABM7XCM1_9BACT</name>
<feature type="region of interest" description="Disordered" evidence="2">
    <location>
        <begin position="1005"/>
        <end position="1040"/>
    </location>
</feature>
<organism evidence="4 5">
    <name type="scientific">Anaeromyxobacter paludicola</name>
    <dbReference type="NCBI Taxonomy" id="2918171"/>
    <lineage>
        <taxon>Bacteria</taxon>
        <taxon>Pseudomonadati</taxon>
        <taxon>Myxococcota</taxon>
        <taxon>Myxococcia</taxon>
        <taxon>Myxococcales</taxon>
        <taxon>Cystobacterineae</taxon>
        <taxon>Anaeromyxobacteraceae</taxon>
        <taxon>Anaeromyxobacter</taxon>
    </lineage>
</organism>
<evidence type="ECO:0000256" key="1">
    <source>
        <dbReference type="SAM" id="Coils"/>
    </source>
</evidence>
<keyword evidence="1" id="KW-0175">Coiled coil</keyword>
<accession>A0ABM7XCM1</accession>
<feature type="region of interest" description="Disordered" evidence="2">
    <location>
        <begin position="219"/>
        <end position="241"/>
    </location>
</feature>
<reference evidence="5" key="1">
    <citation type="journal article" date="2022" name="Int. J. Syst. Evol. Microbiol.">
        <title>Anaeromyxobacter oryzae sp. nov., Anaeromyxobacter diazotrophicus sp. nov. and Anaeromyxobacter paludicola sp. nov., isolated from paddy soils.</title>
        <authorList>
            <person name="Itoh H."/>
            <person name="Xu Z."/>
            <person name="Mise K."/>
            <person name="Masuda Y."/>
            <person name="Ushijima N."/>
            <person name="Hayakawa C."/>
            <person name="Shiratori Y."/>
            <person name="Senoo K."/>
        </authorList>
    </citation>
    <scope>NUCLEOTIDE SEQUENCE [LARGE SCALE GENOMIC DNA]</scope>
    <source>
        <strain evidence="5">Red630</strain>
    </source>
</reference>
<proteinExistence type="predicted"/>
<keyword evidence="3" id="KW-0472">Membrane</keyword>
<feature type="compositionally biased region" description="Low complexity" evidence="2">
    <location>
        <begin position="1016"/>
        <end position="1026"/>
    </location>
</feature>
<feature type="coiled-coil region" evidence="1">
    <location>
        <begin position="620"/>
        <end position="666"/>
    </location>
</feature>
<keyword evidence="5" id="KW-1185">Reference proteome</keyword>
<feature type="transmembrane region" description="Helical" evidence="3">
    <location>
        <begin position="156"/>
        <end position="175"/>
    </location>
</feature>
<evidence type="ECO:0000256" key="2">
    <source>
        <dbReference type="SAM" id="MobiDB-lite"/>
    </source>
</evidence>
<feature type="region of interest" description="Disordered" evidence="2">
    <location>
        <begin position="799"/>
        <end position="824"/>
    </location>
</feature>
<keyword evidence="3" id="KW-0812">Transmembrane</keyword>
<sequence length="1084" mass="116815">MSGSYPQIARVLDGARRREALVVLGTAAGWGLAAGLAVLLLGALALAGWPGRAPALRLATLGAAAIALACAAGWAAVALFRRAAAPEAVARTVAEAEPALRSDLVSAVELERERAEIAADGRYSVALLDAHLDDTARRAVAVDLSRAIPSLPARRALGALGAMAALHLLGLALGWKPLAAGWTLLTARGAAALAARADPITGDVELVYRYPAYMSRAPRTLSGTGGEVSAPRGTEVTLRTRADRDVAEAEIVLEESGAAPLAAPPQPSPPERGGSAAAPPQASPSAPLIPSPAPAGEGQGGGAAPRSRIIPVTVQDRRGLTASFQVDAPGSYRFRFKKGRRVVAEGPPIPVVLEPDAFPEVRITAPAAELEVRSTDPVRVDWSASDDYGLSDLTLVTKLPAGDEERRPLKQFSETRREGGSLLLDLAAYRLAEGEKLLYWLEVRDNDAVSGPKRAASATHAVKLYSEAEHHRALLEQARALWEQLVGLLGDRLAFRGGEDRAWTDTRAAQALALDARAKKLHQDVREAALAMKKERAAPKELPAALANVAAGLRAAEQQLTALHQTVARMLQFSPGETGGQLQRRAADLDDAMDAELEKDVLYLEQLLDRRRAEDLLHLAQDLAARRRDLAQLLDQYKQSPSDAAKKQLLAEIGRMKRRMQEMAQRMAELAKGINDEHMNAEALAELQKSRDLAGGMDEVEKKLAQGDLEGAMKALDAMGSAMQDMLAGLERTAGEPGRRNAGLMKEMLAFKDELGKVRAEQQQVESETGAIRQQYRKKVGEKLAQLKGQTRKLQQLAEQARREVEASRQAVPQRPDDDAQQARDRLGDAGRALGAQDLDAALDSARRAAAPLQRLATSLEDEARFARLGQLGQPRDARQLEEAARHAGKALPLARELRQQLEQLFPDPKGLLGKAQQEQLDRLSKRQDGLQRRAGELRQKLSELAQKAPVFPPEADQQMSEAQGEMMQAAGELAQRDPQRGQGHQRQAMDSLDRFQKGLEEVAKNARPGGGGDGFPFPFGQTQPGSGQGDGEDAPSPEKVEIPGAEAYKAPEEFRKDLLDAMKQGAPQTYEGEVKRYYQELVK</sequence>
<feature type="region of interest" description="Disordered" evidence="2">
    <location>
        <begin position="254"/>
        <end position="306"/>
    </location>
</feature>
<evidence type="ECO:0000313" key="4">
    <source>
        <dbReference type="EMBL" id="BDG09621.1"/>
    </source>
</evidence>